<dbReference type="GO" id="GO:0047429">
    <property type="term" value="F:nucleoside triphosphate diphosphatase activity"/>
    <property type="evidence" value="ECO:0007669"/>
    <property type="project" value="InterPro"/>
</dbReference>
<organism evidence="1 2">
    <name type="scientific">Alicyclobacillus ferrooxydans</name>
    <dbReference type="NCBI Taxonomy" id="471514"/>
    <lineage>
        <taxon>Bacteria</taxon>
        <taxon>Bacillati</taxon>
        <taxon>Bacillota</taxon>
        <taxon>Bacilli</taxon>
        <taxon>Bacillales</taxon>
        <taxon>Alicyclobacillaceae</taxon>
        <taxon>Alicyclobacillus</taxon>
    </lineage>
</organism>
<dbReference type="EMBL" id="LJCO01000076">
    <property type="protein sequence ID" value="KPV42492.1"/>
    <property type="molecule type" value="Genomic_DNA"/>
</dbReference>
<evidence type="ECO:0000313" key="2">
    <source>
        <dbReference type="Proteomes" id="UP000050482"/>
    </source>
</evidence>
<dbReference type="GO" id="GO:0009143">
    <property type="term" value="P:nucleoside triphosphate catabolic process"/>
    <property type="evidence" value="ECO:0007669"/>
    <property type="project" value="InterPro"/>
</dbReference>
<name>A0A0P9CSB0_9BACL</name>
<accession>A0A0P9CSB0</accession>
<dbReference type="PATRIC" id="fig|471514.4.peg.3566"/>
<protein>
    <recommendedName>
        <fullName evidence="3">MazG-like family protein</fullName>
    </recommendedName>
</protein>
<evidence type="ECO:0008006" key="3">
    <source>
        <dbReference type="Google" id="ProtNLM"/>
    </source>
</evidence>
<sequence length="101" mass="11380">MPPMDNHVQIARKIRSVESVKIQMMQQLTDVFRSIQSGNDRDMAESIGGLVGLAYYLGRQLGLDLATVDVQAQNAWISSLRGQEVDPADIEFVQEYLRSLR</sequence>
<gene>
    <name evidence="1" type="ORF">AN477_17205</name>
</gene>
<dbReference type="Proteomes" id="UP000050482">
    <property type="component" value="Unassembled WGS sequence"/>
</dbReference>
<dbReference type="InterPro" id="IPR025984">
    <property type="entry name" value="DCTPP"/>
</dbReference>
<dbReference type="STRING" id="471514.AN477_17205"/>
<dbReference type="AlphaFoldDB" id="A0A0P9CSB0"/>
<evidence type="ECO:0000313" key="1">
    <source>
        <dbReference type="EMBL" id="KPV42492.1"/>
    </source>
</evidence>
<comment type="caution">
    <text evidence="1">The sequence shown here is derived from an EMBL/GenBank/DDBJ whole genome shotgun (WGS) entry which is preliminary data.</text>
</comment>
<keyword evidence="2" id="KW-1185">Reference proteome</keyword>
<dbReference type="Pfam" id="PF12643">
    <property type="entry name" value="MazG-like"/>
    <property type="match status" value="1"/>
</dbReference>
<reference evidence="1 2" key="1">
    <citation type="submission" date="2015-09" db="EMBL/GenBank/DDBJ databases">
        <title>Draft genome sequence of Alicyclobacillus ferrooxydans DSM 22381.</title>
        <authorList>
            <person name="Hemp J."/>
        </authorList>
    </citation>
    <scope>NUCLEOTIDE SEQUENCE [LARGE SCALE GENOMIC DNA]</scope>
    <source>
        <strain evidence="1 2">TC-34</strain>
    </source>
</reference>
<proteinExistence type="predicted"/>